<comment type="catalytic activity">
    <reaction evidence="14 15">
        <text>ATP + H2O = ADP + phosphate + H(+)</text>
        <dbReference type="Rhea" id="RHEA:13065"/>
        <dbReference type="ChEBI" id="CHEBI:15377"/>
        <dbReference type="ChEBI" id="CHEBI:15378"/>
        <dbReference type="ChEBI" id="CHEBI:30616"/>
        <dbReference type="ChEBI" id="CHEBI:43474"/>
        <dbReference type="ChEBI" id="CHEBI:456216"/>
        <dbReference type="EC" id="5.6.2.4"/>
    </reaction>
</comment>
<evidence type="ECO:0000256" key="8">
    <source>
        <dbReference type="ARBA" id="ARBA00023125"/>
    </source>
</evidence>
<dbReference type="Gene3D" id="2.40.50.140">
    <property type="entry name" value="Nucleic acid-binding proteins"/>
    <property type="match status" value="1"/>
</dbReference>
<evidence type="ECO:0000259" key="16">
    <source>
        <dbReference type="PROSITE" id="PS51192"/>
    </source>
</evidence>
<dbReference type="GO" id="GO:0003677">
    <property type="term" value="F:DNA binding"/>
    <property type="evidence" value="ECO:0007669"/>
    <property type="project" value="UniProtKB-KW"/>
</dbReference>
<dbReference type="SMART" id="SM00490">
    <property type="entry name" value="HELICc"/>
    <property type="match status" value="1"/>
</dbReference>
<dbReference type="InterPro" id="IPR012340">
    <property type="entry name" value="NA-bd_OB-fold"/>
</dbReference>
<dbReference type="InterPro" id="IPR027417">
    <property type="entry name" value="P-loop_NTPase"/>
</dbReference>
<name>A0A2S8GG05_9BACT</name>
<evidence type="ECO:0000256" key="15">
    <source>
        <dbReference type="RuleBase" id="RU363016"/>
    </source>
</evidence>
<dbReference type="Gene3D" id="3.40.50.300">
    <property type="entry name" value="P-loop containing nucleotide triphosphate hydrolases"/>
    <property type="match status" value="2"/>
</dbReference>
<dbReference type="GO" id="GO:0005524">
    <property type="term" value="F:ATP binding"/>
    <property type="evidence" value="ECO:0007669"/>
    <property type="project" value="UniProtKB-KW"/>
</dbReference>
<evidence type="ECO:0000313" key="18">
    <source>
        <dbReference type="EMBL" id="PQO43418.1"/>
    </source>
</evidence>
<dbReference type="SUPFAM" id="SSF50249">
    <property type="entry name" value="Nucleic acid-binding proteins"/>
    <property type="match status" value="1"/>
</dbReference>
<dbReference type="RefSeq" id="WP_105350514.1">
    <property type="nucleotide sequence ID" value="NZ_PUIB01000001.1"/>
</dbReference>
<evidence type="ECO:0000256" key="3">
    <source>
        <dbReference type="ARBA" id="ARBA00022741"/>
    </source>
</evidence>
<dbReference type="PANTHER" id="PTHR47964:SF1">
    <property type="entry name" value="ATP-DEPENDENT DNA HELICASE HOMOLOG RECG, CHLOROPLASTIC"/>
    <property type="match status" value="1"/>
</dbReference>
<comment type="caution">
    <text evidence="18">The sequence shown here is derived from an EMBL/GenBank/DDBJ whole genome shotgun (WGS) entry which is preliminary data.</text>
</comment>
<keyword evidence="9 15" id="KW-0233">DNA recombination</keyword>
<keyword evidence="7 15" id="KW-0067">ATP-binding</keyword>
<comment type="similarity">
    <text evidence="1 15">Belongs to the helicase family. RecG subfamily.</text>
</comment>
<sequence length="697" mass="77689">MSTPGANSSLERLRTPVQFLKGVGPQRAEKLAKLNIFTALDLLFFFPRDYQDVRDVVPIAQLVEDEPASVIGIVEEVSLRNTGPGRSILGVLIRSDDQYLRAVWFNQPFLRRRFSEGRRVLLSGKPTMNGLRWEMAHPIADILEDTEEEIGGKILPVYSLTEGIRQGAMRRLVHHAVEEYRKEIDEVLPQSFLDEHGLMPVHEAILQIHAPDDHDSRKAAQRRFIYQELFVLQLALAVRRFQLTSNRHSLPIPIDGRIDERIRRLIPFELTAAQNQAVAEVTKDLALDVPMNRMLQGDVGSGKTIVALYAMLAAVAAGSQAAMMAPTEVLARQHARTLGKLLAKAQVNVGLLTGTLTEKQRRELLAQVASGEVQLLVGTQAMIAGEIEFKQLGLVVIDEQHKFGVRQRGLLRGAGLDPHYLVMTATPIPRTIAMSLFGDLDVSSIREAPPGRQPVHTYIGTEEERDKWWEFFRKKLREGRQGYVVAPLVDESSAGDSASAEQLLETLSNGELEEFRLGLLHGRLSAEEKEETMRRFHDGEIQALVSTSVIEVGVDVPNAVVMTIEGGERFGLAQLHQLRGRISRGSHAGFLCIFADPKSDQSRERLEALAKSTDGFELAELDFRLRGPGDLFGFKQHGMPPLRIADLQRDAELLEKARADARTIIAADPALADAKWEKLRRMVFVRYGKSLDIGDLA</sequence>
<dbReference type="InterPro" id="IPR011545">
    <property type="entry name" value="DEAD/DEAH_box_helicase_dom"/>
</dbReference>
<evidence type="ECO:0000256" key="9">
    <source>
        <dbReference type="ARBA" id="ARBA00023172"/>
    </source>
</evidence>
<evidence type="ECO:0000256" key="12">
    <source>
        <dbReference type="ARBA" id="ARBA00034617"/>
    </source>
</evidence>
<evidence type="ECO:0000256" key="2">
    <source>
        <dbReference type="ARBA" id="ARBA00017846"/>
    </source>
</evidence>
<dbReference type="InterPro" id="IPR001650">
    <property type="entry name" value="Helicase_C-like"/>
</dbReference>
<evidence type="ECO:0000256" key="5">
    <source>
        <dbReference type="ARBA" id="ARBA00022801"/>
    </source>
</evidence>
<dbReference type="InterPro" id="IPR033454">
    <property type="entry name" value="RecG_wedge"/>
</dbReference>
<evidence type="ECO:0000256" key="11">
    <source>
        <dbReference type="ARBA" id="ARBA00023235"/>
    </source>
</evidence>
<protein>
    <recommendedName>
        <fullName evidence="2 15">ATP-dependent DNA helicase RecG</fullName>
        <ecNumber evidence="13 15">5.6.2.4</ecNumber>
    </recommendedName>
</protein>
<gene>
    <name evidence="18" type="ORF">C5Y98_00455</name>
</gene>
<dbReference type="Pfam" id="PF00271">
    <property type="entry name" value="Helicase_C"/>
    <property type="match status" value="1"/>
</dbReference>
<dbReference type="EMBL" id="PUIB01000001">
    <property type="protein sequence ID" value="PQO43418.1"/>
    <property type="molecule type" value="Genomic_DNA"/>
</dbReference>
<dbReference type="SUPFAM" id="SSF52540">
    <property type="entry name" value="P-loop containing nucleoside triphosphate hydrolases"/>
    <property type="match status" value="2"/>
</dbReference>
<evidence type="ECO:0000259" key="17">
    <source>
        <dbReference type="PROSITE" id="PS51194"/>
    </source>
</evidence>
<keyword evidence="10 15" id="KW-0234">DNA repair</keyword>
<evidence type="ECO:0000313" key="19">
    <source>
        <dbReference type="Proteomes" id="UP000239388"/>
    </source>
</evidence>
<dbReference type="SMART" id="SM00487">
    <property type="entry name" value="DEXDc"/>
    <property type="match status" value="1"/>
</dbReference>
<comment type="function">
    <text evidence="15">Plays a critical role in recombination and DNA repair. Helps process Holliday junction intermediates to mature products by catalyzing branch migration. Has replication fork regression activity, unwinds stalled or blocked replication forks to make a HJ that can be resolved. Has a DNA unwinding activity characteristic of a DNA helicase with 3'-5' polarity.</text>
</comment>
<dbReference type="GO" id="GO:0006310">
    <property type="term" value="P:DNA recombination"/>
    <property type="evidence" value="ECO:0007669"/>
    <property type="project" value="UniProtKB-UniRule"/>
</dbReference>
<dbReference type="NCBIfam" id="NF008168">
    <property type="entry name" value="PRK10917.2-2"/>
    <property type="match status" value="1"/>
</dbReference>
<dbReference type="PROSITE" id="PS51194">
    <property type="entry name" value="HELICASE_CTER"/>
    <property type="match status" value="1"/>
</dbReference>
<dbReference type="CDD" id="cd17992">
    <property type="entry name" value="DEXHc_RecG"/>
    <property type="match status" value="1"/>
</dbReference>
<evidence type="ECO:0000256" key="14">
    <source>
        <dbReference type="ARBA" id="ARBA00048988"/>
    </source>
</evidence>
<proteinExistence type="inferred from homology"/>
<keyword evidence="6 15" id="KW-0347">Helicase</keyword>
<dbReference type="InterPro" id="IPR014001">
    <property type="entry name" value="Helicase_ATP-bd"/>
</dbReference>
<keyword evidence="11" id="KW-0413">Isomerase</keyword>
<reference evidence="18 19" key="1">
    <citation type="submission" date="2018-02" db="EMBL/GenBank/DDBJ databases">
        <title>Comparative genomes isolates from brazilian mangrove.</title>
        <authorList>
            <person name="Araujo J.E."/>
            <person name="Taketani R.G."/>
            <person name="Silva M.C.P."/>
            <person name="Loureco M.V."/>
            <person name="Andreote F.D."/>
        </authorList>
    </citation>
    <scope>NUCLEOTIDE SEQUENCE [LARGE SCALE GENOMIC DNA]</scope>
    <source>
        <strain evidence="18 19">NAP PRIS-MGV</strain>
    </source>
</reference>
<dbReference type="PANTHER" id="PTHR47964">
    <property type="entry name" value="ATP-DEPENDENT DNA HELICASE HOMOLOG RECG, CHLOROPLASTIC"/>
    <property type="match status" value="1"/>
</dbReference>
<comment type="catalytic activity">
    <reaction evidence="12 15">
        <text>Couples ATP hydrolysis with the unwinding of duplex DNA by translocating in the 3'-5' direction.</text>
        <dbReference type="EC" id="5.6.2.4"/>
    </reaction>
</comment>
<dbReference type="Pfam" id="PF17191">
    <property type="entry name" value="RecG_wedge"/>
    <property type="match status" value="1"/>
</dbReference>
<evidence type="ECO:0000256" key="6">
    <source>
        <dbReference type="ARBA" id="ARBA00022806"/>
    </source>
</evidence>
<dbReference type="GO" id="GO:0043138">
    <property type="term" value="F:3'-5' DNA helicase activity"/>
    <property type="evidence" value="ECO:0007669"/>
    <property type="project" value="UniProtKB-EC"/>
</dbReference>
<dbReference type="Proteomes" id="UP000239388">
    <property type="component" value="Unassembled WGS sequence"/>
</dbReference>
<dbReference type="NCBIfam" id="NF008165">
    <property type="entry name" value="PRK10917.1-3"/>
    <property type="match status" value="1"/>
</dbReference>
<dbReference type="NCBIfam" id="TIGR00643">
    <property type="entry name" value="recG"/>
    <property type="match status" value="1"/>
</dbReference>
<dbReference type="InterPro" id="IPR045562">
    <property type="entry name" value="RecG_dom3_C"/>
</dbReference>
<dbReference type="EC" id="5.6.2.4" evidence="13 15"/>
<dbReference type="InterPro" id="IPR004609">
    <property type="entry name" value="ATP-dep_DNA_helicase_RecG"/>
</dbReference>
<keyword evidence="4 15" id="KW-0227">DNA damage</keyword>
<dbReference type="AlphaFoldDB" id="A0A2S8GG05"/>
<dbReference type="Pfam" id="PF00270">
    <property type="entry name" value="DEAD"/>
    <property type="match status" value="1"/>
</dbReference>
<dbReference type="CDD" id="cd04488">
    <property type="entry name" value="RecG_wedge_OBF"/>
    <property type="match status" value="1"/>
</dbReference>
<organism evidence="18 19">
    <name type="scientific">Blastopirellula marina</name>
    <dbReference type="NCBI Taxonomy" id="124"/>
    <lineage>
        <taxon>Bacteria</taxon>
        <taxon>Pseudomonadati</taxon>
        <taxon>Planctomycetota</taxon>
        <taxon>Planctomycetia</taxon>
        <taxon>Pirellulales</taxon>
        <taxon>Pirellulaceae</taxon>
        <taxon>Blastopirellula</taxon>
    </lineage>
</organism>
<dbReference type="InterPro" id="IPR047112">
    <property type="entry name" value="RecG/Mfd"/>
</dbReference>
<keyword evidence="8" id="KW-0238">DNA-binding</keyword>
<evidence type="ECO:0000256" key="13">
    <source>
        <dbReference type="ARBA" id="ARBA00034808"/>
    </source>
</evidence>
<feature type="domain" description="Helicase C-terminal" evidence="17">
    <location>
        <begin position="478"/>
        <end position="629"/>
    </location>
</feature>
<keyword evidence="5 15" id="KW-0378">Hydrolase</keyword>
<feature type="domain" description="Helicase ATP-binding" evidence="16">
    <location>
        <begin position="284"/>
        <end position="445"/>
    </location>
</feature>
<evidence type="ECO:0000256" key="7">
    <source>
        <dbReference type="ARBA" id="ARBA00022840"/>
    </source>
</evidence>
<evidence type="ECO:0000256" key="4">
    <source>
        <dbReference type="ARBA" id="ARBA00022763"/>
    </source>
</evidence>
<dbReference type="Pfam" id="PF19833">
    <property type="entry name" value="RecG_dom3_C"/>
    <property type="match status" value="1"/>
</dbReference>
<dbReference type="PROSITE" id="PS51192">
    <property type="entry name" value="HELICASE_ATP_BIND_1"/>
    <property type="match status" value="1"/>
</dbReference>
<keyword evidence="3 15" id="KW-0547">Nucleotide-binding</keyword>
<evidence type="ECO:0000256" key="10">
    <source>
        <dbReference type="ARBA" id="ARBA00023204"/>
    </source>
</evidence>
<evidence type="ECO:0000256" key="1">
    <source>
        <dbReference type="ARBA" id="ARBA00007504"/>
    </source>
</evidence>
<dbReference type="GO" id="GO:0016887">
    <property type="term" value="F:ATP hydrolysis activity"/>
    <property type="evidence" value="ECO:0007669"/>
    <property type="project" value="RHEA"/>
</dbReference>
<accession>A0A2S8GG05</accession>
<dbReference type="OrthoDB" id="9804325at2"/>
<dbReference type="GO" id="GO:0006281">
    <property type="term" value="P:DNA repair"/>
    <property type="evidence" value="ECO:0007669"/>
    <property type="project" value="UniProtKB-UniRule"/>
</dbReference>